<dbReference type="Gene3D" id="3.20.20.140">
    <property type="entry name" value="Metal-dependent hydrolases"/>
    <property type="match status" value="1"/>
</dbReference>
<evidence type="ECO:0000313" key="6">
    <source>
        <dbReference type="Proteomes" id="UP001245370"/>
    </source>
</evidence>
<dbReference type="EMBL" id="JAVDPY010000006">
    <property type="protein sequence ID" value="MDR6335015.1"/>
    <property type="molecule type" value="Genomic_DNA"/>
</dbReference>
<reference evidence="4 6" key="2">
    <citation type="submission" date="2023-07" db="EMBL/GenBank/DDBJ databases">
        <title>Genomic Encyclopedia of Type Strains, Phase IV (KMG-IV): sequencing the most valuable type-strain genomes for metagenomic binning, comparative biology and taxonomic classification.</title>
        <authorList>
            <person name="Goeker M."/>
        </authorList>
    </citation>
    <scope>NUCLEOTIDE SEQUENCE [LARGE SCALE GENOMIC DNA]</scope>
    <source>
        <strain evidence="4 6">DSM 338</strain>
    </source>
</reference>
<dbReference type="SUPFAM" id="SSF51556">
    <property type="entry name" value="Metallo-dependent hydrolases"/>
    <property type="match status" value="1"/>
</dbReference>
<dbReference type="PANTHER" id="PTHR21240:SF28">
    <property type="entry name" value="ISO-OROTATE DECARBOXYLASE (EUROFUNG)"/>
    <property type="match status" value="1"/>
</dbReference>
<dbReference type="GO" id="GO:0001760">
    <property type="term" value="F:aminocarboxymuconate-semialdehyde decarboxylase activity"/>
    <property type="evidence" value="ECO:0007669"/>
    <property type="project" value="UniProtKB-EC"/>
</dbReference>
<organism evidence="3 5">
    <name type="scientific">Xanthobacter flavus</name>
    <dbReference type="NCBI Taxonomy" id="281"/>
    <lineage>
        <taxon>Bacteria</taxon>
        <taxon>Pseudomonadati</taxon>
        <taxon>Pseudomonadota</taxon>
        <taxon>Alphaproteobacteria</taxon>
        <taxon>Hyphomicrobiales</taxon>
        <taxon>Xanthobacteraceae</taxon>
        <taxon>Xanthobacter</taxon>
    </lineage>
</organism>
<evidence type="ECO:0000313" key="3">
    <source>
        <dbReference type="EMBL" id="GLI23762.1"/>
    </source>
</evidence>
<dbReference type="AlphaFoldDB" id="A0A9W6FMS9"/>
<dbReference type="EC" id="4.1.1.45" evidence="4"/>
<accession>A0A9W6FMS9</accession>
<dbReference type="GO" id="GO:0016787">
    <property type="term" value="F:hydrolase activity"/>
    <property type="evidence" value="ECO:0007669"/>
    <property type="project" value="InterPro"/>
</dbReference>
<name>A0A9W6FMS9_XANFL</name>
<sequence>MIVDVHAHALSRDFLSELAREGAFGIETCPEGFRFAGYGPLDPLLFDMDGRLESLTRREIGLQLVSPPPRVVSHAGWAADAAFARRLNDQTLAAVRAGGGLLGGLLVPPIAEPERCVAEIRRGLDEGHVGVALPTSAAGRPLDDPTFEPMWAECARQGCIVFMHPTTGAERQAFGSFTMLQLVGWPSETALCVARLIFAGVIERHAGLKLVLAHGGGTLAMLAGRLDLAYEAPLYEANPACRAHIAKPPSHYLRDLYYDTVVAHPTVLDFLLKLVGPERVVFGTDFPFEIGDAEGRKALAALETLGAEVRDTVLANGARLMSGARS</sequence>
<dbReference type="GeneID" id="95764217"/>
<keyword evidence="1 4" id="KW-0456">Lyase</keyword>
<keyword evidence="6" id="KW-1185">Reference proteome</keyword>
<evidence type="ECO:0000256" key="1">
    <source>
        <dbReference type="ARBA" id="ARBA00023239"/>
    </source>
</evidence>
<evidence type="ECO:0000313" key="4">
    <source>
        <dbReference type="EMBL" id="MDR6335015.1"/>
    </source>
</evidence>
<dbReference type="RefSeq" id="WP_281808608.1">
    <property type="nucleotide sequence ID" value="NZ_BSDO01000005.1"/>
</dbReference>
<reference evidence="3" key="1">
    <citation type="submission" date="2022-12" db="EMBL/GenBank/DDBJ databases">
        <title>Reference genome sequencing for broad-spectrum identification of bacterial and archaeal isolates by mass spectrometry.</title>
        <authorList>
            <person name="Sekiguchi Y."/>
            <person name="Tourlousse D.M."/>
        </authorList>
    </citation>
    <scope>NUCLEOTIDE SEQUENCE</scope>
    <source>
        <strain evidence="3">301</strain>
    </source>
</reference>
<proteinExistence type="predicted"/>
<dbReference type="GO" id="GO:0005737">
    <property type="term" value="C:cytoplasm"/>
    <property type="evidence" value="ECO:0007669"/>
    <property type="project" value="TreeGrafter"/>
</dbReference>
<dbReference type="InterPro" id="IPR032465">
    <property type="entry name" value="ACMSD"/>
</dbReference>
<dbReference type="Proteomes" id="UP001144397">
    <property type="component" value="Unassembled WGS sequence"/>
</dbReference>
<protein>
    <submittedName>
        <fullName evidence="3">Amidohydrolase</fullName>
    </submittedName>
    <submittedName>
        <fullName evidence="4">Aminocarboxymuconate-semialdehyde decarboxylase</fullName>
        <ecNumber evidence="4">4.1.1.45</ecNumber>
    </submittedName>
</protein>
<feature type="domain" description="Amidohydrolase-related" evidence="2">
    <location>
        <begin position="3"/>
        <end position="316"/>
    </location>
</feature>
<dbReference type="InterPro" id="IPR006680">
    <property type="entry name" value="Amidohydro-rel"/>
</dbReference>
<gene>
    <name evidence="4" type="ORF">GGQ86_003505</name>
    <name evidence="3" type="ORF">XFLAVUS301_34360</name>
</gene>
<dbReference type="EMBL" id="BSDO01000005">
    <property type="protein sequence ID" value="GLI23762.1"/>
    <property type="molecule type" value="Genomic_DNA"/>
</dbReference>
<dbReference type="Proteomes" id="UP001245370">
    <property type="component" value="Unassembled WGS sequence"/>
</dbReference>
<evidence type="ECO:0000259" key="2">
    <source>
        <dbReference type="Pfam" id="PF04909"/>
    </source>
</evidence>
<evidence type="ECO:0000313" key="5">
    <source>
        <dbReference type="Proteomes" id="UP001144397"/>
    </source>
</evidence>
<comment type="caution">
    <text evidence="3">The sequence shown here is derived from an EMBL/GenBank/DDBJ whole genome shotgun (WGS) entry which is preliminary data.</text>
</comment>
<dbReference type="Pfam" id="PF04909">
    <property type="entry name" value="Amidohydro_2"/>
    <property type="match status" value="1"/>
</dbReference>
<dbReference type="PANTHER" id="PTHR21240">
    <property type="entry name" value="2-AMINO-3-CARBOXYLMUCONATE-6-SEMIALDEHYDE DECARBOXYLASE"/>
    <property type="match status" value="1"/>
</dbReference>
<dbReference type="InterPro" id="IPR032466">
    <property type="entry name" value="Metal_Hydrolase"/>
</dbReference>
<dbReference type="GO" id="GO:0019748">
    <property type="term" value="P:secondary metabolic process"/>
    <property type="evidence" value="ECO:0007669"/>
    <property type="project" value="TreeGrafter"/>
</dbReference>